<keyword evidence="2" id="KW-1185">Reference proteome</keyword>
<dbReference type="EMBL" id="CP023422">
    <property type="protein sequence ID" value="ATD62153.1"/>
    <property type="molecule type" value="Genomic_DNA"/>
</dbReference>
<organism evidence="1 2">
    <name type="scientific">Janthinobacterium svalbardensis</name>
    <dbReference type="NCBI Taxonomy" id="368607"/>
    <lineage>
        <taxon>Bacteria</taxon>
        <taxon>Pseudomonadati</taxon>
        <taxon>Pseudomonadota</taxon>
        <taxon>Betaproteobacteria</taxon>
        <taxon>Burkholderiales</taxon>
        <taxon>Oxalobacteraceae</taxon>
        <taxon>Janthinobacterium</taxon>
    </lineage>
</organism>
<evidence type="ECO:0000313" key="1">
    <source>
        <dbReference type="EMBL" id="ATD62153.1"/>
    </source>
</evidence>
<dbReference type="AlphaFoldDB" id="A0A290WZ72"/>
<dbReference type="Proteomes" id="UP000218437">
    <property type="component" value="Chromosome"/>
</dbReference>
<sequence>MPSSLLPSNMSTACALVVAKALHKPIRLTPVRGQAKTLIAWKATFDLREPDPQQQQSAAIYTLIVGGHLSLQSCLAGLELG</sequence>
<accession>A0A290WZ72</accession>
<protein>
    <submittedName>
        <fullName evidence="1">Uncharacterized protein</fullName>
    </submittedName>
</protein>
<gene>
    <name evidence="1" type="ORF">CNX70_19885</name>
</gene>
<name>A0A290WZ72_9BURK</name>
<evidence type="ECO:0000313" key="2">
    <source>
        <dbReference type="Proteomes" id="UP000218437"/>
    </source>
</evidence>
<dbReference type="RefSeq" id="WP_096236388.1">
    <property type="nucleotide sequence ID" value="NZ_CP023422.1"/>
</dbReference>
<proteinExistence type="predicted"/>
<reference evidence="1 2" key="1">
    <citation type="submission" date="2017-09" db="EMBL/GenBank/DDBJ databases">
        <title>Complete genome sequence of Janthinobacterium svalbardensis PAMC 27463.</title>
        <authorList>
            <person name="Cho Y.-J."/>
            <person name="Cho A."/>
            <person name="Kim O.-S."/>
            <person name="Lee J.-I."/>
        </authorList>
    </citation>
    <scope>NUCLEOTIDE SEQUENCE [LARGE SCALE GENOMIC DNA]</scope>
    <source>
        <strain evidence="1 2">PAMC 27463</strain>
    </source>
</reference>
<dbReference type="KEGG" id="jsv:CNX70_19885"/>